<proteinExistence type="inferred from homology"/>
<dbReference type="RefSeq" id="WP_208832662.1">
    <property type="nucleotide sequence ID" value="NZ_CP072110.1"/>
</dbReference>
<evidence type="ECO:0000256" key="1">
    <source>
        <dbReference type="ARBA" id="ARBA00004141"/>
    </source>
</evidence>
<dbReference type="InterPro" id="IPR017473">
    <property type="entry name" value="Undecaprenyl-P_gluc_Ptfrase"/>
</dbReference>
<comment type="similarity">
    <text evidence="2">Belongs to the bacterial sugar transferase family.</text>
</comment>
<evidence type="ECO:0000256" key="2">
    <source>
        <dbReference type="ARBA" id="ARBA00006464"/>
    </source>
</evidence>
<accession>A0A975DCX5</accession>
<reference evidence="9" key="1">
    <citation type="submission" date="2021-03" db="EMBL/GenBank/DDBJ databases">
        <title>Description of Psychrosphaera ytuae sp. nov. isolated from deep sea sediment of South China Sea.</title>
        <authorList>
            <person name="Zhang J."/>
            <person name="Xu X.-D."/>
        </authorList>
    </citation>
    <scope>NUCLEOTIDE SEQUENCE</scope>
    <source>
        <strain evidence="9">MTZ26</strain>
    </source>
</reference>
<dbReference type="GO" id="GO:0009242">
    <property type="term" value="P:colanic acid biosynthetic process"/>
    <property type="evidence" value="ECO:0007669"/>
    <property type="project" value="TreeGrafter"/>
</dbReference>
<keyword evidence="4 7" id="KW-0812">Transmembrane</keyword>
<dbReference type="PANTHER" id="PTHR30576">
    <property type="entry name" value="COLANIC BIOSYNTHESIS UDP-GLUCOSE LIPID CARRIER TRANSFERASE"/>
    <property type="match status" value="1"/>
</dbReference>
<dbReference type="EC" id="2.7.8.31" evidence="9"/>
<evidence type="ECO:0000256" key="3">
    <source>
        <dbReference type="ARBA" id="ARBA00022679"/>
    </source>
</evidence>
<feature type="transmembrane region" description="Helical" evidence="7">
    <location>
        <begin position="279"/>
        <end position="300"/>
    </location>
</feature>
<dbReference type="EMBL" id="CP072110">
    <property type="protein sequence ID" value="QTH64608.1"/>
    <property type="molecule type" value="Genomic_DNA"/>
</dbReference>
<dbReference type="InterPro" id="IPR003362">
    <property type="entry name" value="Bact_transf"/>
</dbReference>
<evidence type="ECO:0000256" key="6">
    <source>
        <dbReference type="ARBA" id="ARBA00023136"/>
    </source>
</evidence>
<feature type="domain" description="Bacterial sugar transferase" evidence="8">
    <location>
        <begin position="274"/>
        <end position="456"/>
    </location>
</feature>
<dbReference type="KEGG" id="psym:J1N51_03825"/>
<dbReference type="GO" id="GO:0016020">
    <property type="term" value="C:membrane"/>
    <property type="evidence" value="ECO:0007669"/>
    <property type="project" value="UniProtKB-SubCell"/>
</dbReference>
<evidence type="ECO:0000256" key="7">
    <source>
        <dbReference type="SAM" id="Phobius"/>
    </source>
</evidence>
<gene>
    <name evidence="9" type="ORF">J1N51_03825</name>
</gene>
<dbReference type="Pfam" id="PF02397">
    <property type="entry name" value="Bac_transf"/>
    <property type="match status" value="1"/>
</dbReference>
<dbReference type="Proteomes" id="UP000682739">
    <property type="component" value="Chromosome"/>
</dbReference>
<dbReference type="Gene3D" id="3.40.50.720">
    <property type="entry name" value="NAD(P)-binding Rossmann-like Domain"/>
    <property type="match status" value="1"/>
</dbReference>
<dbReference type="InterPro" id="IPR036291">
    <property type="entry name" value="NAD(P)-bd_dom_sf"/>
</dbReference>
<dbReference type="InterPro" id="IPR017475">
    <property type="entry name" value="EPS_sugar_tfrase"/>
</dbReference>
<sequence>MNERKRGILHNNTSAISLTQRFVDVVVIVLALVVSLDYLGIEWQLQHSTALAIAVFLFHFSSEVDSIYISWRGLSLAKELQKVMLHWFLSFAFIALSVQFLFPEFIQPEALQLMWFASAGLGLSIYRVALRLVLRILRSHNHNTRNFVVAGAGQLGFEIAHRISQKPSLGLKFKGFYDDAKTPMYSEHCMGTLEQLIDDCRSGNIDRVYIALPMRAEPRIKWLIQKLADSTASVYLVPNVFMFNLLHARTDTLDGIPTISIYDTPIDGSNAVLKRIEDIVLASVILCLITPVLLVIAAAVKLTSKGPVLFKQLRYGIDGKPIEVWKFRTMSVMENGSNVQQATKNDPRLTSIGGFLRGTSLDELPQFFNVLNGQMSIVGPRPHAVQHNEEYRQLIDGYMLRHKVKPGITGWAQINGWRGETDVLDKMEKRVEYDLDYITNWSVWFDLKIVFKTVFKGFINKNAY</sequence>
<keyword evidence="5 7" id="KW-1133">Transmembrane helix</keyword>
<organism evidence="9 10">
    <name type="scientific">Psychrosphaera ytuae</name>
    <dbReference type="NCBI Taxonomy" id="2820710"/>
    <lineage>
        <taxon>Bacteria</taxon>
        <taxon>Pseudomonadati</taxon>
        <taxon>Pseudomonadota</taxon>
        <taxon>Gammaproteobacteria</taxon>
        <taxon>Alteromonadales</taxon>
        <taxon>Pseudoalteromonadaceae</taxon>
        <taxon>Psychrosphaera</taxon>
    </lineage>
</organism>
<dbReference type="SUPFAM" id="SSF51735">
    <property type="entry name" value="NAD(P)-binding Rossmann-fold domains"/>
    <property type="match status" value="1"/>
</dbReference>
<comment type="subcellular location">
    <subcellularLocation>
        <location evidence="1">Membrane</location>
        <topology evidence="1">Multi-pass membrane protein</topology>
    </subcellularLocation>
</comment>
<keyword evidence="6 7" id="KW-0472">Membrane</keyword>
<dbReference type="GO" id="GO:0089702">
    <property type="term" value="F:undecaprenyl-phosphate glucose phosphotransferase activity"/>
    <property type="evidence" value="ECO:0007669"/>
    <property type="project" value="UniProtKB-EC"/>
</dbReference>
<feature type="transmembrane region" description="Helical" evidence="7">
    <location>
        <begin position="47"/>
        <end position="71"/>
    </location>
</feature>
<feature type="transmembrane region" description="Helical" evidence="7">
    <location>
        <begin position="114"/>
        <end position="134"/>
    </location>
</feature>
<evidence type="ECO:0000256" key="5">
    <source>
        <dbReference type="ARBA" id="ARBA00022989"/>
    </source>
</evidence>
<evidence type="ECO:0000313" key="10">
    <source>
        <dbReference type="Proteomes" id="UP000682739"/>
    </source>
</evidence>
<keyword evidence="10" id="KW-1185">Reference proteome</keyword>
<dbReference type="PANTHER" id="PTHR30576:SF21">
    <property type="entry name" value="UDP-GLUCOSE:UNDECAPRENYL-PHOSPHATE GLUCOSE-1-PHOSPHATE TRANSFERASE"/>
    <property type="match status" value="1"/>
</dbReference>
<keyword evidence="3 9" id="KW-0808">Transferase</keyword>
<name>A0A975DCX5_9GAMM</name>
<dbReference type="AlphaFoldDB" id="A0A975DCX5"/>
<protein>
    <submittedName>
        <fullName evidence="9">Undecaprenyl-phosphate glucose phosphotransferase</fullName>
        <ecNumber evidence="9">2.7.8.31</ecNumber>
    </submittedName>
</protein>
<dbReference type="NCBIfam" id="TIGR03025">
    <property type="entry name" value="EPS_sugtrans"/>
    <property type="match status" value="1"/>
</dbReference>
<evidence type="ECO:0000259" key="8">
    <source>
        <dbReference type="Pfam" id="PF02397"/>
    </source>
</evidence>
<dbReference type="Pfam" id="PF13727">
    <property type="entry name" value="CoA_binding_3"/>
    <property type="match status" value="1"/>
</dbReference>
<feature type="transmembrane region" description="Helical" evidence="7">
    <location>
        <begin position="21"/>
        <end position="41"/>
    </location>
</feature>
<evidence type="ECO:0000256" key="4">
    <source>
        <dbReference type="ARBA" id="ARBA00022692"/>
    </source>
</evidence>
<dbReference type="NCBIfam" id="TIGR03023">
    <property type="entry name" value="WcaJ_sugtrans"/>
    <property type="match status" value="1"/>
</dbReference>
<evidence type="ECO:0000313" key="9">
    <source>
        <dbReference type="EMBL" id="QTH64608.1"/>
    </source>
</evidence>
<feature type="transmembrane region" description="Helical" evidence="7">
    <location>
        <begin position="83"/>
        <end position="102"/>
    </location>
</feature>